<evidence type="ECO:0000313" key="2">
    <source>
        <dbReference type="EMBL" id="GAG03993.1"/>
    </source>
</evidence>
<sequence length="130" mass="14229">MNVFVDTSAFYAVLSRSDSNYEKAVQDWNNLIDNQSVRFCTSNYVVVETCALVRNRLGYDAMRGFVDSLLPLAAVLWVDQKAHAAATAAMIAHGKNGPSLVDCSSFELMREGGITKALAYDKHFAAQGLC</sequence>
<dbReference type="InterPro" id="IPR029060">
    <property type="entry name" value="PIN-like_dom_sf"/>
</dbReference>
<name>X0UUN8_9ZZZZ</name>
<dbReference type="Gene3D" id="3.40.50.1010">
    <property type="entry name" value="5'-nuclease"/>
    <property type="match status" value="1"/>
</dbReference>
<feature type="domain" description="PIN" evidence="1">
    <location>
        <begin position="3"/>
        <end position="125"/>
    </location>
</feature>
<comment type="caution">
    <text evidence="2">The sequence shown here is derived from an EMBL/GenBank/DDBJ whole genome shotgun (WGS) entry which is preliminary data.</text>
</comment>
<dbReference type="EMBL" id="BARS01025424">
    <property type="protein sequence ID" value="GAG03993.1"/>
    <property type="molecule type" value="Genomic_DNA"/>
</dbReference>
<protein>
    <recommendedName>
        <fullName evidence="1">PIN domain-containing protein</fullName>
    </recommendedName>
</protein>
<dbReference type="GO" id="GO:0016075">
    <property type="term" value="P:rRNA catabolic process"/>
    <property type="evidence" value="ECO:0007669"/>
    <property type="project" value="TreeGrafter"/>
</dbReference>
<dbReference type="InterPro" id="IPR002716">
    <property type="entry name" value="PIN_dom"/>
</dbReference>
<dbReference type="GO" id="GO:0004521">
    <property type="term" value="F:RNA endonuclease activity"/>
    <property type="evidence" value="ECO:0007669"/>
    <property type="project" value="InterPro"/>
</dbReference>
<dbReference type="InterPro" id="IPR039018">
    <property type="entry name" value="VapC20-like"/>
</dbReference>
<gene>
    <name evidence="2" type="ORF">S01H1_40185</name>
</gene>
<dbReference type="Pfam" id="PF01850">
    <property type="entry name" value="PIN"/>
    <property type="match status" value="1"/>
</dbReference>
<proteinExistence type="predicted"/>
<organism evidence="2">
    <name type="scientific">marine sediment metagenome</name>
    <dbReference type="NCBI Taxonomy" id="412755"/>
    <lineage>
        <taxon>unclassified sequences</taxon>
        <taxon>metagenomes</taxon>
        <taxon>ecological metagenomes</taxon>
    </lineage>
</organism>
<reference evidence="2" key="1">
    <citation type="journal article" date="2014" name="Front. Microbiol.">
        <title>High frequency of phylogenetically diverse reductive dehalogenase-homologous genes in deep subseafloor sedimentary metagenomes.</title>
        <authorList>
            <person name="Kawai M."/>
            <person name="Futagami T."/>
            <person name="Toyoda A."/>
            <person name="Takaki Y."/>
            <person name="Nishi S."/>
            <person name="Hori S."/>
            <person name="Arai W."/>
            <person name="Tsubouchi T."/>
            <person name="Morono Y."/>
            <person name="Uchiyama I."/>
            <person name="Ito T."/>
            <person name="Fujiyama A."/>
            <person name="Inagaki F."/>
            <person name="Takami H."/>
        </authorList>
    </citation>
    <scope>NUCLEOTIDE SEQUENCE</scope>
    <source>
        <strain evidence="2">Expedition CK06-06</strain>
    </source>
</reference>
<accession>X0UUN8</accession>
<dbReference type="SUPFAM" id="SSF88723">
    <property type="entry name" value="PIN domain-like"/>
    <property type="match status" value="1"/>
</dbReference>
<evidence type="ECO:0000259" key="1">
    <source>
        <dbReference type="Pfam" id="PF01850"/>
    </source>
</evidence>
<dbReference type="AlphaFoldDB" id="X0UUN8"/>
<dbReference type="PANTHER" id="PTHR42188:SF1">
    <property type="entry name" value="23S RRNA-SPECIFIC ENDONUCLEASE VAPC20"/>
    <property type="match status" value="1"/>
</dbReference>
<dbReference type="PANTHER" id="PTHR42188">
    <property type="entry name" value="23S RRNA-SPECIFIC ENDONUCLEASE VAPC20"/>
    <property type="match status" value="1"/>
</dbReference>